<name>A0A345XM86_9ACTN</name>
<dbReference type="Proteomes" id="UP000254425">
    <property type="component" value="Chromosome"/>
</dbReference>
<dbReference type="AlphaFoldDB" id="A0A345XM86"/>
<feature type="compositionally biased region" description="Basic and acidic residues" evidence="1">
    <location>
        <begin position="35"/>
        <end position="51"/>
    </location>
</feature>
<accession>A0A345XM86</accession>
<feature type="region of interest" description="Disordered" evidence="1">
    <location>
        <begin position="1"/>
        <end position="74"/>
    </location>
</feature>
<dbReference type="RefSeq" id="WP_208877182.1">
    <property type="nucleotide sequence ID" value="NZ_CP031320.1"/>
</dbReference>
<proteinExistence type="predicted"/>
<dbReference type="EMBL" id="CP031320">
    <property type="protein sequence ID" value="AXK32752.1"/>
    <property type="molecule type" value="Genomic_DNA"/>
</dbReference>
<evidence type="ECO:0000313" key="2">
    <source>
        <dbReference type="EMBL" id="AXK32752.1"/>
    </source>
</evidence>
<protein>
    <submittedName>
        <fullName evidence="2">Uncharacterized protein</fullName>
    </submittedName>
</protein>
<keyword evidence="3" id="KW-1185">Reference proteome</keyword>
<reference evidence="2 3" key="1">
    <citation type="submission" date="2018-07" db="EMBL/GenBank/DDBJ databases">
        <title>Draft genome of the type strain Streptomyces armeniacus ATCC 15676.</title>
        <authorList>
            <person name="Labana P."/>
            <person name="Gosse J.T."/>
            <person name="Boddy C.N."/>
        </authorList>
    </citation>
    <scope>NUCLEOTIDE SEQUENCE [LARGE SCALE GENOMIC DNA]</scope>
    <source>
        <strain evidence="2 3">ATCC 15676</strain>
    </source>
</reference>
<dbReference type="KEGG" id="sarm:DVA86_08940"/>
<feature type="compositionally biased region" description="Basic and acidic residues" evidence="1">
    <location>
        <begin position="1"/>
        <end position="22"/>
    </location>
</feature>
<organism evidence="2 3">
    <name type="scientific">Streptomyces armeniacus</name>
    <dbReference type="NCBI Taxonomy" id="83291"/>
    <lineage>
        <taxon>Bacteria</taxon>
        <taxon>Bacillati</taxon>
        <taxon>Actinomycetota</taxon>
        <taxon>Actinomycetes</taxon>
        <taxon>Kitasatosporales</taxon>
        <taxon>Streptomycetaceae</taxon>
        <taxon>Streptomyces</taxon>
    </lineage>
</organism>
<gene>
    <name evidence="2" type="ORF">DVA86_08940</name>
</gene>
<evidence type="ECO:0000256" key="1">
    <source>
        <dbReference type="SAM" id="MobiDB-lite"/>
    </source>
</evidence>
<evidence type="ECO:0000313" key="3">
    <source>
        <dbReference type="Proteomes" id="UP000254425"/>
    </source>
</evidence>
<sequence length="74" mass="8279">MGHDDGRKPRTAAEETGEEVREALTSVGEEEPDEERSGEAGDALRPDEHAQEWAYGEPPERGPERSPERSPERH</sequence>
<feature type="compositionally biased region" description="Basic and acidic residues" evidence="1">
    <location>
        <begin position="58"/>
        <end position="74"/>
    </location>
</feature>